<comment type="caution">
    <text evidence="1">The sequence shown here is derived from an EMBL/GenBank/DDBJ whole genome shotgun (WGS) entry which is preliminary data.</text>
</comment>
<keyword evidence="2" id="KW-1185">Reference proteome</keyword>
<dbReference type="Proteomes" id="UP000671399">
    <property type="component" value="Unassembled WGS sequence"/>
</dbReference>
<dbReference type="EMBL" id="JAGFWR010000002">
    <property type="protein sequence ID" value="MBO4160597.1"/>
    <property type="molecule type" value="Genomic_DNA"/>
</dbReference>
<protein>
    <submittedName>
        <fullName evidence="1">Flavin reductase</fullName>
    </submittedName>
</protein>
<evidence type="ECO:0000313" key="2">
    <source>
        <dbReference type="Proteomes" id="UP000671399"/>
    </source>
</evidence>
<dbReference type="RefSeq" id="WP_208566240.1">
    <property type="nucleotide sequence ID" value="NZ_JAGFWR010000002.1"/>
</dbReference>
<sequence length="72" mass="7867">MTSHQPVPPTWTCGGCGTDWPCGPARRQLLAEYRDARVALALYLAAQLVAAGRDLAVLPAGQLHHRFLGWTR</sequence>
<accession>A0ABS3V4Q3</accession>
<proteinExistence type="predicted"/>
<gene>
    <name evidence="1" type="ORF">JQN83_07180</name>
</gene>
<organism evidence="1 2">
    <name type="scientific">Micromonospora antibiotica</name>
    <dbReference type="NCBI Taxonomy" id="2807623"/>
    <lineage>
        <taxon>Bacteria</taxon>
        <taxon>Bacillati</taxon>
        <taxon>Actinomycetota</taxon>
        <taxon>Actinomycetes</taxon>
        <taxon>Micromonosporales</taxon>
        <taxon>Micromonosporaceae</taxon>
        <taxon>Micromonospora</taxon>
    </lineage>
</organism>
<reference evidence="1 2" key="1">
    <citation type="submission" date="2021-03" db="EMBL/GenBank/DDBJ databases">
        <authorList>
            <person name="Lee D.-H."/>
        </authorList>
    </citation>
    <scope>NUCLEOTIDE SEQUENCE [LARGE SCALE GENOMIC DNA]</scope>
    <source>
        <strain evidence="1 2">MMS20-R2-23</strain>
    </source>
</reference>
<name>A0ABS3V4Q3_9ACTN</name>
<evidence type="ECO:0000313" key="1">
    <source>
        <dbReference type="EMBL" id="MBO4160597.1"/>
    </source>
</evidence>